<dbReference type="RefSeq" id="XP_022958929.1">
    <property type="nucleotide sequence ID" value="XM_023103161.1"/>
</dbReference>
<dbReference type="CDD" id="cd16664">
    <property type="entry name" value="RING-Ubox_PUB"/>
    <property type="match status" value="1"/>
</dbReference>
<organism evidence="8 9">
    <name type="scientific">Cucurbita moschata</name>
    <name type="common">Winter crookneck squash</name>
    <name type="synonym">Cucurbita pepo var. moschata</name>
    <dbReference type="NCBI Taxonomy" id="3662"/>
    <lineage>
        <taxon>Eukaryota</taxon>
        <taxon>Viridiplantae</taxon>
        <taxon>Streptophyta</taxon>
        <taxon>Embryophyta</taxon>
        <taxon>Tracheophyta</taxon>
        <taxon>Spermatophyta</taxon>
        <taxon>Magnoliopsida</taxon>
        <taxon>eudicotyledons</taxon>
        <taxon>Gunneridae</taxon>
        <taxon>Pentapetalae</taxon>
        <taxon>rosids</taxon>
        <taxon>fabids</taxon>
        <taxon>Cucurbitales</taxon>
        <taxon>Cucurbitaceae</taxon>
        <taxon>Cucurbiteae</taxon>
        <taxon>Cucurbita</taxon>
    </lineage>
</organism>
<comment type="pathway">
    <text evidence="2 5">Protein modification; protein ubiquitination.</text>
</comment>
<accession>A0A6J1H6I8</accession>
<dbReference type="InterPro" id="IPR045185">
    <property type="entry name" value="PUB22/23/24-like"/>
</dbReference>
<dbReference type="GO" id="GO:0061630">
    <property type="term" value="F:ubiquitin protein ligase activity"/>
    <property type="evidence" value="ECO:0007669"/>
    <property type="project" value="UniProtKB-UniRule"/>
</dbReference>
<evidence type="ECO:0000256" key="4">
    <source>
        <dbReference type="ARBA" id="ARBA00022786"/>
    </source>
</evidence>
<gene>
    <name evidence="9" type="primary">LOC111460075</name>
</gene>
<dbReference type="PROSITE" id="PS51698">
    <property type="entry name" value="U_BOX"/>
    <property type="match status" value="1"/>
</dbReference>
<dbReference type="KEGG" id="cmos:111460075"/>
<evidence type="ECO:0000256" key="5">
    <source>
        <dbReference type="RuleBase" id="RU369093"/>
    </source>
</evidence>
<dbReference type="InterPro" id="IPR011989">
    <property type="entry name" value="ARM-like"/>
</dbReference>
<name>A0A6J1H6I8_CUCMO</name>
<feature type="compositionally biased region" description="Pro residues" evidence="6">
    <location>
        <begin position="9"/>
        <end position="20"/>
    </location>
</feature>
<evidence type="ECO:0000256" key="2">
    <source>
        <dbReference type="ARBA" id="ARBA00004906"/>
    </source>
</evidence>
<dbReference type="SMART" id="SM00504">
    <property type="entry name" value="Ubox"/>
    <property type="match status" value="1"/>
</dbReference>
<protein>
    <recommendedName>
        <fullName evidence="5 7">U-box domain-containing protein</fullName>
        <ecNumber evidence="5">2.3.2.27</ecNumber>
    </recommendedName>
    <alternativeName>
        <fullName evidence="5">RING-type E3 ubiquitin transferase PUB</fullName>
    </alternativeName>
</protein>
<dbReference type="GeneID" id="111460075"/>
<dbReference type="AlphaFoldDB" id="A0A6J1H6I8"/>
<dbReference type="InterPro" id="IPR003613">
    <property type="entry name" value="Ubox_domain"/>
</dbReference>
<dbReference type="PANTHER" id="PTHR22849">
    <property type="entry name" value="WDSAM1 PROTEIN"/>
    <property type="match status" value="1"/>
</dbReference>
<dbReference type="SUPFAM" id="SSF48371">
    <property type="entry name" value="ARM repeat"/>
    <property type="match status" value="1"/>
</dbReference>
<feature type="region of interest" description="Disordered" evidence="6">
    <location>
        <begin position="1"/>
        <end position="20"/>
    </location>
</feature>
<dbReference type="InterPro" id="IPR016024">
    <property type="entry name" value="ARM-type_fold"/>
</dbReference>
<evidence type="ECO:0000259" key="7">
    <source>
        <dbReference type="PROSITE" id="PS51698"/>
    </source>
</evidence>
<feature type="domain" description="U-box" evidence="7">
    <location>
        <begin position="23"/>
        <end position="98"/>
    </location>
</feature>
<evidence type="ECO:0000256" key="3">
    <source>
        <dbReference type="ARBA" id="ARBA00022679"/>
    </source>
</evidence>
<dbReference type="Gene3D" id="1.25.10.10">
    <property type="entry name" value="Leucine-rich Repeat Variant"/>
    <property type="match status" value="1"/>
</dbReference>
<dbReference type="Pfam" id="PF25598">
    <property type="entry name" value="ARM_PUB"/>
    <property type="match status" value="1"/>
</dbReference>
<keyword evidence="8" id="KW-1185">Reference proteome</keyword>
<dbReference type="Proteomes" id="UP000504609">
    <property type="component" value="Unplaced"/>
</dbReference>
<comment type="function">
    <text evidence="5">Functions as an E3 ubiquitin ligase.</text>
</comment>
<dbReference type="SUPFAM" id="SSF57850">
    <property type="entry name" value="RING/U-box"/>
    <property type="match status" value="1"/>
</dbReference>
<keyword evidence="3 5" id="KW-0808">Transferase</keyword>
<evidence type="ECO:0000256" key="6">
    <source>
        <dbReference type="SAM" id="MobiDB-lite"/>
    </source>
</evidence>
<evidence type="ECO:0000256" key="1">
    <source>
        <dbReference type="ARBA" id="ARBA00000900"/>
    </source>
</evidence>
<proteinExistence type="predicted"/>
<dbReference type="Pfam" id="PF04564">
    <property type="entry name" value="U-box"/>
    <property type="match status" value="1"/>
</dbReference>
<dbReference type="UniPathway" id="UPA00143"/>
<keyword evidence="4 5" id="KW-0833">Ubl conjugation pathway</keyword>
<dbReference type="InterPro" id="IPR013083">
    <property type="entry name" value="Znf_RING/FYVE/PHD"/>
</dbReference>
<reference evidence="9" key="1">
    <citation type="submission" date="2025-08" db="UniProtKB">
        <authorList>
            <consortium name="RefSeq"/>
        </authorList>
    </citation>
    <scope>IDENTIFICATION</scope>
    <source>
        <tissue evidence="9">Young leaves</tissue>
    </source>
</reference>
<evidence type="ECO:0000313" key="8">
    <source>
        <dbReference type="Proteomes" id="UP000504609"/>
    </source>
</evidence>
<dbReference type="InterPro" id="IPR045210">
    <property type="entry name" value="RING-Ubox_PUB"/>
</dbReference>
<dbReference type="Gene3D" id="3.30.40.10">
    <property type="entry name" value="Zinc/RING finger domain, C3HC4 (zinc finger)"/>
    <property type="match status" value="1"/>
</dbReference>
<dbReference type="EC" id="2.3.2.27" evidence="5"/>
<dbReference type="InterPro" id="IPR058678">
    <property type="entry name" value="ARM_PUB"/>
</dbReference>
<sequence>MEDIRQNRLPPPQPLPPPPVVEDIPPYFRCPISMEVMHDPVTISTGVSFERANIEKWFFTYNKKTCPATMQIIVNFDITPNYTLKRLILSWKMNESCSSASSSSPRPPSMEYDDVVALLKNIELSPFKASSLKKLRLLMAIDDVVAVGAKPIFVQANGFEVLVGLVTQIAICESSNFANFEACEEALGVLSQFPFSKIEKLFELLTRPEAIKSMAIVLQRGSIEGRFYAMELLQQISKKGYDYNSLSKHHAIDLFKSILELASDEIIKKASTVKMTDSSIATHCRYGTLFSSALELLIEIMESSKKCRLLLIEAGAVCIMIDLLPDSNRSKCEKILHVLKLLSDCAEGRLAMAEHIMGIATVTKKMSTSNTATKIGVKILWLICNYHPSERVLEEMIGCGTVKKLVGILNGDGRSSSTKEKAMKIMKLHGSFWRRFPCFPYEFRDYFKLIN</sequence>
<comment type="catalytic activity">
    <reaction evidence="1 5">
        <text>S-ubiquitinyl-[E2 ubiquitin-conjugating enzyme]-L-cysteine + [acceptor protein]-L-lysine = [E2 ubiquitin-conjugating enzyme]-L-cysteine + N(6)-ubiquitinyl-[acceptor protein]-L-lysine.</text>
        <dbReference type="EC" id="2.3.2.27"/>
    </reaction>
</comment>
<dbReference type="PANTHER" id="PTHR22849:SF23">
    <property type="entry name" value="U-BOX DOMAIN-CONTAINING PROTEIN"/>
    <property type="match status" value="1"/>
</dbReference>
<evidence type="ECO:0000313" key="9">
    <source>
        <dbReference type="RefSeq" id="XP_022958929.1"/>
    </source>
</evidence>
<dbReference type="GO" id="GO:0016567">
    <property type="term" value="P:protein ubiquitination"/>
    <property type="evidence" value="ECO:0007669"/>
    <property type="project" value="UniProtKB-UniRule"/>
</dbReference>